<dbReference type="EMBL" id="CM023477">
    <property type="protein sequence ID" value="KAH7936719.1"/>
    <property type="molecule type" value="Genomic_DNA"/>
</dbReference>
<name>A0ACB8C750_DERSI</name>
<organism evidence="1 2">
    <name type="scientific">Dermacentor silvarum</name>
    <name type="common">Tick</name>
    <dbReference type="NCBI Taxonomy" id="543639"/>
    <lineage>
        <taxon>Eukaryota</taxon>
        <taxon>Metazoa</taxon>
        <taxon>Ecdysozoa</taxon>
        <taxon>Arthropoda</taxon>
        <taxon>Chelicerata</taxon>
        <taxon>Arachnida</taxon>
        <taxon>Acari</taxon>
        <taxon>Parasitiformes</taxon>
        <taxon>Ixodida</taxon>
        <taxon>Ixodoidea</taxon>
        <taxon>Ixodidae</taxon>
        <taxon>Rhipicephalinae</taxon>
        <taxon>Dermacentor</taxon>
    </lineage>
</organism>
<protein>
    <submittedName>
        <fullName evidence="1">Uncharacterized protein</fullName>
    </submittedName>
</protein>
<keyword evidence="2" id="KW-1185">Reference proteome</keyword>
<sequence>MVVAPVVVARLLRRGGVTAMALRVACRQLFIQASLNGAELSIDIFDAARKLCGVRRCGDRLDGGRQIDDAIIDPGQFFDRQRKLPVDQFGSVRSNWIPDPVMDPGLPSCPLEHACGGELRRLAFGEFCGLELSHLLVFRE</sequence>
<gene>
    <name evidence="1" type="ORF">HPB49_003404</name>
</gene>
<accession>A0ACB8C750</accession>
<comment type="caution">
    <text evidence="1">The sequence shown here is derived from an EMBL/GenBank/DDBJ whole genome shotgun (WGS) entry which is preliminary data.</text>
</comment>
<evidence type="ECO:0000313" key="2">
    <source>
        <dbReference type="Proteomes" id="UP000821865"/>
    </source>
</evidence>
<dbReference type="Proteomes" id="UP000821865">
    <property type="component" value="Chromosome 8"/>
</dbReference>
<reference evidence="1" key="1">
    <citation type="submission" date="2020-05" db="EMBL/GenBank/DDBJ databases">
        <title>Large-scale comparative analyses of tick genomes elucidate their genetic diversity and vector capacities.</title>
        <authorList>
            <person name="Jia N."/>
            <person name="Wang J."/>
            <person name="Shi W."/>
            <person name="Du L."/>
            <person name="Sun Y."/>
            <person name="Zhan W."/>
            <person name="Jiang J."/>
            <person name="Wang Q."/>
            <person name="Zhang B."/>
            <person name="Ji P."/>
            <person name="Sakyi L.B."/>
            <person name="Cui X."/>
            <person name="Yuan T."/>
            <person name="Jiang B."/>
            <person name="Yang W."/>
            <person name="Lam T.T.-Y."/>
            <person name="Chang Q."/>
            <person name="Ding S."/>
            <person name="Wang X."/>
            <person name="Zhu J."/>
            <person name="Ruan X."/>
            <person name="Zhao L."/>
            <person name="Wei J."/>
            <person name="Que T."/>
            <person name="Du C."/>
            <person name="Cheng J."/>
            <person name="Dai P."/>
            <person name="Han X."/>
            <person name="Huang E."/>
            <person name="Gao Y."/>
            <person name="Liu J."/>
            <person name="Shao H."/>
            <person name="Ye R."/>
            <person name="Li L."/>
            <person name="Wei W."/>
            <person name="Wang X."/>
            <person name="Wang C."/>
            <person name="Yang T."/>
            <person name="Huo Q."/>
            <person name="Li W."/>
            <person name="Guo W."/>
            <person name="Chen H."/>
            <person name="Zhou L."/>
            <person name="Ni X."/>
            <person name="Tian J."/>
            <person name="Zhou Y."/>
            <person name="Sheng Y."/>
            <person name="Liu T."/>
            <person name="Pan Y."/>
            <person name="Xia L."/>
            <person name="Li J."/>
            <person name="Zhao F."/>
            <person name="Cao W."/>
        </authorList>
    </citation>
    <scope>NUCLEOTIDE SEQUENCE</scope>
    <source>
        <strain evidence="1">Dsil-2018</strain>
    </source>
</reference>
<evidence type="ECO:0000313" key="1">
    <source>
        <dbReference type="EMBL" id="KAH7936719.1"/>
    </source>
</evidence>
<proteinExistence type="predicted"/>